<proteinExistence type="predicted"/>
<feature type="region of interest" description="Disordered" evidence="1">
    <location>
        <begin position="255"/>
        <end position="286"/>
    </location>
</feature>
<feature type="compositionally biased region" description="Polar residues" evidence="1">
    <location>
        <begin position="255"/>
        <end position="264"/>
    </location>
</feature>
<feature type="compositionally biased region" description="Low complexity" evidence="1">
    <location>
        <begin position="9"/>
        <end position="21"/>
    </location>
</feature>
<dbReference type="OrthoDB" id="5557787at2759"/>
<feature type="region of interest" description="Disordered" evidence="1">
    <location>
        <begin position="1"/>
        <end position="29"/>
    </location>
</feature>
<reference evidence="2" key="1">
    <citation type="submission" date="2022-07" db="EMBL/GenBank/DDBJ databases">
        <title>Phylogenomic reconstructions and comparative analyses of Kickxellomycotina fungi.</title>
        <authorList>
            <person name="Reynolds N.K."/>
            <person name="Stajich J.E."/>
            <person name="Barry K."/>
            <person name="Grigoriev I.V."/>
            <person name="Crous P."/>
            <person name="Smith M.E."/>
        </authorList>
    </citation>
    <scope>NUCLEOTIDE SEQUENCE</scope>
    <source>
        <strain evidence="2">NRRL 1565</strain>
    </source>
</reference>
<organism evidence="2 3">
    <name type="scientific">Coemansia guatemalensis</name>
    <dbReference type="NCBI Taxonomy" id="2761395"/>
    <lineage>
        <taxon>Eukaryota</taxon>
        <taxon>Fungi</taxon>
        <taxon>Fungi incertae sedis</taxon>
        <taxon>Zoopagomycota</taxon>
        <taxon>Kickxellomycotina</taxon>
        <taxon>Kickxellomycetes</taxon>
        <taxon>Kickxellales</taxon>
        <taxon>Kickxellaceae</taxon>
        <taxon>Coemansia</taxon>
    </lineage>
</organism>
<keyword evidence="3" id="KW-1185">Reference proteome</keyword>
<protein>
    <submittedName>
        <fullName evidence="2">Uncharacterized protein</fullName>
    </submittedName>
</protein>
<evidence type="ECO:0000313" key="2">
    <source>
        <dbReference type="EMBL" id="KAJ2798141.1"/>
    </source>
</evidence>
<accession>A0A9W8HV96</accession>
<dbReference type="Proteomes" id="UP001140094">
    <property type="component" value="Unassembled WGS sequence"/>
</dbReference>
<evidence type="ECO:0000256" key="1">
    <source>
        <dbReference type="SAM" id="MobiDB-lite"/>
    </source>
</evidence>
<gene>
    <name evidence="2" type="ORF">H4R20_004929</name>
</gene>
<sequence>MDNTGSEKTATANTEATSSTSLPTSNKDADASSVVDLIPKFKQALSTLEQREKATYTAEQSAFLTAMVSNNITVQDLNNYEALGKDCTKFSGTGIEWSAKGWIAQNKLEIKAYAPTGNDLILLKVILHKLLVGKAKKMMSYTRFETVAELYEKLERDFPQIGYDEQIRMAVDSGSLLDDTIPETCASMARMYYSNMDTADHSAALIARALFDVEPMVFMQMLLHPCEVKAANMKEVFQKFDKVYRIMNWNSRGAYSSGNGHPNTSKSSPSRRGKGKRDDSTNDSNC</sequence>
<comment type="caution">
    <text evidence="2">The sequence shown here is derived from an EMBL/GenBank/DDBJ whole genome shotgun (WGS) entry which is preliminary data.</text>
</comment>
<evidence type="ECO:0000313" key="3">
    <source>
        <dbReference type="Proteomes" id="UP001140094"/>
    </source>
</evidence>
<name>A0A9W8HV96_9FUNG</name>
<dbReference type="EMBL" id="JANBUO010001470">
    <property type="protein sequence ID" value="KAJ2798141.1"/>
    <property type="molecule type" value="Genomic_DNA"/>
</dbReference>
<dbReference type="AlphaFoldDB" id="A0A9W8HV96"/>